<proteinExistence type="predicted"/>
<comment type="caution">
    <text evidence="2">The sequence shown here is derived from an EMBL/GenBank/DDBJ whole genome shotgun (WGS) entry which is preliminary data.</text>
</comment>
<keyword evidence="1" id="KW-0472">Membrane</keyword>
<keyword evidence="3" id="KW-1185">Reference proteome</keyword>
<organism evidence="2 3">
    <name type="scientific">Bifidobacterium mellis</name>
    <dbReference type="NCBI Taxonomy" id="1293823"/>
    <lineage>
        <taxon>Bacteria</taxon>
        <taxon>Bacillati</taxon>
        <taxon>Actinomycetota</taxon>
        <taxon>Actinomycetes</taxon>
        <taxon>Bifidobacteriales</taxon>
        <taxon>Bifidobacteriaceae</taxon>
        <taxon>Bifidobacterium</taxon>
    </lineage>
</organism>
<feature type="transmembrane region" description="Helical" evidence="1">
    <location>
        <begin position="46"/>
        <end position="66"/>
    </location>
</feature>
<dbReference type="EMBL" id="JWMF01000007">
    <property type="protein sequence ID" value="KJY50071.1"/>
    <property type="molecule type" value="Genomic_DNA"/>
</dbReference>
<sequence>MRLAFVGIQLKRLYRLVLLPFILTACILLAGLLLEGSWSPGRIRPVMMALTQVPVIAAGLSTAFVLNGDPIVELTESTPTGWRKVQVTRLLIITGAFLAAAGLLFIGLHLMRLWPRDQGWVSIITPVGSIFIVNCLVFLIAVLTMSMPTSSLASIAIWLFLCFIWDPYITDPVRQRLVPMIIAAAGAIFGWKICSDAERNVVKVAAL</sequence>
<dbReference type="PROSITE" id="PS51257">
    <property type="entry name" value="PROKAR_LIPOPROTEIN"/>
    <property type="match status" value="1"/>
</dbReference>
<dbReference type="Proteomes" id="UP000033567">
    <property type="component" value="Unassembled WGS sequence"/>
</dbReference>
<feature type="transmembrane region" description="Helical" evidence="1">
    <location>
        <begin position="12"/>
        <end position="34"/>
    </location>
</feature>
<evidence type="ECO:0000256" key="1">
    <source>
        <dbReference type="SAM" id="Phobius"/>
    </source>
</evidence>
<feature type="transmembrane region" description="Helical" evidence="1">
    <location>
        <begin position="87"/>
        <end position="111"/>
    </location>
</feature>
<gene>
    <name evidence="2" type="ORF">JF70_07560</name>
</gene>
<reference evidence="2 3" key="1">
    <citation type="submission" date="2014-12" db="EMBL/GenBank/DDBJ databases">
        <title>Comparative genomics of the lactic acid bacteria isolated from the honey bee gut.</title>
        <authorList>
            <person name="Ellegaard K.M."/>
            <person name="Tamarit D."/>
            <person name="Javelind E."/>
            <person name="Olofsson T."/>
            <person name="Andersson S.G."/>
            <person name="Vasquez A."/>
        </authorList>
    </citation>
    <scope>NUCLEOTIDE SEQUENCE [LARGE SCALE GENOMIC DNA]</scope>
    <source>
        <strain evidence="2 3">Bin7</strain>
    </source>
</reference>
<feature type="transmembrane region" description="Helical" evidence="1">
    <location>
        <begin position="123"/>
        <end position="145"/>
    </location>
</feature>
<feature type="transmembrane region" description="Helical" evidence="1">
    <location>
        <begin position="176"/>
        <end position="194"/>
    </location>
</feature>
<keyword evidence="1" id="KW-0812">Transmembrane</keyword>
<evidence type="ECO:0000313" key="2">
    <source>
        <dbReference type="EMBL" id="KJY50071.1"/>
    </source>
</evidence>
<dbReference type="AlphaFoldDB" id="A0A0F4KXR4"/>
<keyword evidence="1" id="KW-1133">Transmembrane helix</keyword>
<dbReference type="PATRIC" id="fig|1684.5.peg.798"/>
<feature type="transmembrane region" description="Helical" evidence="1">
    <location>
        <begin position="152"/>
        <end position="170"/>
    </location>
</feature>
<protein>
    <submittedName>
        <fullName evidence="2">Uncharacterized protein</fullName>
    </submittedName>
</protein>
<evidence type="ECO:0000313" key="3">
    <source>
        <dbReference type="Proteomes" id="UP000033567"/>
    </source>
</evidence>
<accession>A0A0F4KXR4</accession>
<name>A0A0F4KXR4_9BIFI</name>